<dbReference type="PANTHER" id="PTHR22950">
    <property type="entry name" value="AMINO ACID TRANSPORTER"/>
    <property type="match status" value="1"/>
</dbReference>
<gene>
    <name evidence="9" type="ORF">DASB73_028020</name>
</gene>
<comment type="similarity">
    <text evidence="2">Belongs to the amino acid/polyamine transporter 2 family.</text>
</comment>
<evidence type="ECO:0000256" key="2">
    <source>
        <dbReference type="ARBA" id="ARBA00008066"/>
    </source>
</evidence>
<feature type="transmembrane region" description="Helical" evidence="7">
    <location>
        <begin position="322"/>
        <end position="343"/>
    </location>
</feature>
<dbReference type="GO" id="GO:0005302">
    <property type="term" value="F:L-tyrosine transmembrane transporter activity"/>
    <property type="evidence" value="ECO:0007669"/>
    <property type="project" value="TreeGrafter"/>
</dbReference>
<dbReference type="EMBL" id="BTGC01000008">
    <property type="protein sequence ID" value="GMM51839.1"/>
    <property type="molecule type" value="Genomic_DNA"/>
</dbReference>
<feature type="transmembrane region" description="Helical" evidence="7">
    <location>
        <begin position="595"/>
        <end position="612"/>
    </location>
</feature>
<feature type="transmembrane region" description="Helical" evidence="7">
    <location>
        <begin position="549"/>
        <end position="574"/>
    </location>
</feature>
<dbReference type="InterPro" id="IPR013057">
    <property type="entry name" value="AA_transpt_TM"/>
</dbReference>
<name>A0AAV5RJU8_STABA</name>
<keyword evidence="3 7" id="KW-0812">Transmembrane</keyword>
<feature type="region of interest" description="Disordered" evidence="6">
    <location>
        <begin position="177"/>
        <end position="213"/>
    </location>
</feature>
<dbReference type="Proteomes" id="UP001362899">
    <property type="component" value="Unassembled WGS sequence"/>
</dbReference>
<proteinExistence type="inferred from homology"/>
<dbReference type="Pfam" id="PF01490">
    <property type="entry name" value="Aa_trans"/>
    <property type="match status" value="1"/>
</dbReference>
<feature type="transmembrane region" description="Helical" evidence="7">
    <location>
        <begin position="650"/>
        <end position="676"/>
    </location>
</feature>
<feature type="compositionally biased region" description="Basic and acidic residues" evidence="6">
    <location>
        <begin position="18"/>
        <end position="28"/>
    </location>
</feature>
<dbReference type="PANTHER" id="PTHR22950:SF666">
    <property type="entry name" value="VACUOLAR AMINO ACID TRANSPORTER 4"/>
    <property type="match status" value="1"/>
</dbReference>
<accession>A0AAV5RJU8</accession>
<evidence type="ECO:0000313" key="10">
    <source>
        <dbReference type="Proteomes" id="UP001362899"/>
    </source>
</evidence>
<feature type="compositionally biased region" description="Polar residues" evidence="6">
    <location>
        <begin position="177"/>
        <end position="187"/>
    </location>
</feature>
<evidence type="ECO:0000256" key="1">
    <source>
        <dbReference type="ARBA" id="ARBA00004141"/>
    </source>
</evidence>
<feature type="compositionally biased region" description="Polar residues" evidence="6">
    <location>
        <begin position="7"/>
        <end position="17"/>
    </location>
</feature>
<reference evidence="9 10" key="1">
    <citation type="journal article" date="2023" name="Elife">
        <title>Identification of key yeast species and microbe-microbe interactions impacting larval growth of Drosophila in the wild.</title>
        <authorList>
            <person name="Mure A."/>
            <person name="Sugiura Y."/>
            <person name="Maeda R."/>
            <person name="Honda K."/>
            <person name="Sakurai N."/>
            <person name="Takahashi Y."/>
            <person name="Watada M."/>
            <person name="Katoh T."/>
            <person name="Gotoh A."/>
            <person name="Gotoh Y."/>
            <person name="Taniguchi I."/>
            <person name="Nakamura K."/>
            <person name="Hayashi T."/>
            <person name="Katayama T."/>
            <person name="Uemura T."/>
            <person name="Hattori Y."/>
        </authorList>
    </citation>
    <scope>NUCLEOTIDE SEQUENCE [LARGE SCALE GENOMIC DNA]</scope>
    <source>
        <strain evidence="9 10">SB-73</strain>
    </source>
</reference>
<keyword evidence="4 7" id="KW-1133">Transmembrane helix</keyword>
<protein>
    <submittedName>
        <fullName evidence="9">Avt3 protein</fullName>
    </submittedName>
</protein>
<evidence type="ECO:0000256" key="7">
    <source>
        <dbReference type="SAM" id="Phobius"/>
    </source>
</evidence>
<feature type="region of interest" description="Disordered" evidence="6">
    <location>
        <begin position="252"/>
        <end position="278"/>
    </location>
</feature>
<comment type="caution">
    <text evidence="9">The sequence shown here is derived from an EMBL/GenBank/DDBJ whole genome shotgun (WGS) entry which is preliminary data.</text>
</comment>
<evidence type="ECO:0000259" key="8">
    <source>
        <dbReference type="Pfam" id="PF01490"/>
    </source>
</evidence>
<dbReference type="AlphaFoldDB" id="A0AAV5RJU8"/>
<feature type="transmembrane region" description="Helical" evidence="7">
    <location>
        <begin position="618"/>
        <end position="638"/>
    </location>
</feature>
<keyword evidence="10" id="KW-1185">Reference proteome</keyword>
<evidence type="ECO:0000256" key="5">
    <source>
        <dbReference type="ARBA" id="ARBA00023136"/>
    </source>
</evidence>
<feature type="transmembrane region" description="Helical" evidence="7">
    <location>
        <begin position="474"/>
        <end position="494"/>
    </location>
</feature>
<feature type="domain" description="Amino acid transporter transmembrane" evidence="8">
    <location>
        <begin position="290"/>
        <end position="673"/>
    </location>
</feature>
<evidence type="ECO:0000256" key="4">
    <source>
        <dbReference type="ARBA" id="ARBA00022989"/>
    </source>
</evidence>
<evidence type="ECO:0000256" key="3">
    <source>
        <dbReference type="ARBA" id="ARBA00022692"/>
    </source>
</evidence>
<keyword evidence="5 7" id="KW-0472">Membrane</keyword>
<feature type="compositionally biased region" description="Basic and acidic residues" evidence="6">
    <location>
        <begin position="108"/>
        <end position="118"/>
    </location>
</feature>
<feature type="compositionally biased region" description="Acidic residues" evidence="6">
    <location>
        <begin position="252"/>
        <end position="263"/>
    </location>
</feature>
<feature type="transmembrane region" description="Helical" evidence="7">
    <location>
        <begin position="369"/>
        <end position="390"/>
    </location>
</feature>
<evidence type="ECO:0000256" key="6">
    <source>
        <dbReference type="SAM" id="MobiDB-lite"/>
    </source>
</evidence>
<feature type="transmembrane region" description="Helical" evidence="7">
    <location>
        <begin position="506"/>
        <end position="529"/>
    </location>
</feature>
<evidence type="ECO:0000313" key="9">
    <source>
        <dbReference type="EMBL" id="GMM51839.1"/>
    </source>
</evidence>
<feature type="transmembrane region" description="Helical" evidence="7">
    <location>
        <begin position="405"/>
        <end position="425"/>
    </location>
</feature>
<feature type="transmembrane region" description="Helical" evidence="7">
    <location>
        <begin position="432"/>
        <end position="454"/>
    </location>
</feature>
<comment type="subcellular location">
    <subcellularLocation>
        <location evidence="1">Membrane</location>
        <topology evidence="1">Multi-pass membrane protein</topology>
    </subcellularLocation>
</comment>
<feature type="region of interest" description="Disordered" evidence="6">
    <location>
        <begin position="1"/>
        <end position="58"/>
    </location>
</feature>
<organism evidence="9 10">
    <name type="scientific">Starmerella bacillaris</name>
    <name type="common">Yeast</name>
    <name type="synonym">Candida zemplinina</name>
    <dbReference type="NCBI Taxonomy" id="1247836"/>
    <lineage>
        <taxon>Eukaryota</taxon>
        <taxon>Fungi</taxon>
        <taxon>Dikarya</taxon>
        <taxon>Ascomycota</taxon>
        <taxon>Saccharomycotina</taxon>
        <taxon>Dipodascomycetes</taxon>
        <taxon>Dipodascales</taxon>
        <taxon>Trichomonascaceae</taxon>
        <taxon>Starmerella</taxon>
    </lineage>
</organism>
<sequence>MSDNFDKVPSTNANGLSEQRHSLRDRRPSRLLAPAMPIPGNVTQDELMSKSPHTPLAGSYLSRHSIDIDHPDPDIVKKVGRHLVTDQKDFDSLQLQGGDVTREIYNWQREHDTPNSESRRKRSKSVDIPNEGDPDVGLASDILVPGGFRREYVATHGTDGESVLSFDNQIESRNSDANFSFSRTGSGASARPDGYGAFSSPNRPRGSLGSIGATSVMPGPNGVAGPNPYVFTRNFIEFLSLYGHFAGEDLEELEDEDDDEESEQQGTETTPLVRRVGHHRTPSYHQAKGQASVMETVMLLLKSFVGTGVLFLPKAFYNGGILFSSLVLIFVSAVTYWCFLLLIEAKEHTRMESFGDIGGALLGESSRRIILGSIVISQIGFSSAYVVFVAENLRSFFSNISQGESLYGVSTLICVQFFLFLPLSMIRDIAKLGFTALIADAFILAGLIYLYSWSGITLLNNGIADVALFNSSSWTLFIGTAVFTYEGIGLIIPIQESMREPKKFSSVLAAVMVAVTIVFVSVGALLYAACGSKVETVILLNLPNSALTSTIQLLYSIAIMLSTPLQLFPAIRILENALFHRSGKFSRKVKWEKNIFRFCMVFCIGFVAYFGADDLDKFVALIGSVACVPLVYIYPPLLHMQISTPFSKQYISDLFIVVFGAVIMAYTSAMTIISWISS</sequence>
<dbReference type="GO" id="GO:0005774">
    <property type="term" value="C:vacuolar membrane"/>
    <property type="evidence" value="ECO:0007669"/>
    <property type="project" value="TreeGrafter"/>
</dbReference>
<feature type="region of interest" description="Disordered" evidence="6">
    <location>
        <begin position="107"/>
        <end position="138"/>
    </location>
</feature>